<evidence type="ECO:0000313" key="8">
    <source>
        <dbReference type="Ensembl" id="ENSSGRP00000027667.1"/>
    </source>
</evidence>
<dbReference type="Ensembl" id="ENSSGRT00000029760.1">
    <property type="protein sequence ID" value="ENSSGRP00000027667.1"/>
    <property type="gene ID" value="ENSSGRG00000015850.1"/>
</dbReference>
<accession>A0A672LUC4</accession>
<evidence type="ECO:0000313" key="9">
    <source>
        <dbReference type="Proteomes" id="UP000472262"/>
    </source>
</evidence>
<keyword evidence="2 5" id="KW-0863">Zinc-finger</keyword>
<dbReference type="InParanoid" id="A0A672LUC4"/>
<proteinExistence type="inferred from homology"/>
<dbReference type="AlphaFoldDB" id="A0A672LUC4"/>
<comment type="subcellular location">
    <subcellularLocation>
        <location evidence="6">Nucleus</location>
        <location evidence="6">Nucleoplasm</location>
    </subcellularLocation>
</comment>
<keyword evidence="6" id="KW-0175">Coiled coil</keyword>
<keyword evidence="6" id="KW-0805">Transcription regulation</keyword>
<keyword evidence="6" id="KW-0539">Nucleus</keyword>
<dbReference type="OMA" id="HYCIAPG"/>
<dbReference type="Gene3D" id="6.20.210.20">
    <property type="entry name" value="THAP domain"/>
    <property type="match status" value="1"/>
</dbReference>
<keyword evidence="9" id="KW-1185">Reference proteome</keyword>
<evidence type="ECO:0000259" key="7">
    <source>
        <dbReference type="PROSITE" id="PS50950"/>
    </source>
</evidence>
<keyword evidence="3" id="KW-0862">Zinc</keyword>
<keyword evidence="6" id="KW-0804">Transcription</keyword>
<dbReference type="GO" id="GO:0001935">
    <property type="term" value="P:endothelial cell proliferation"/>
    <property type="evidence" value="ECO:0007669"/>
    <property type="project" value="UniProtKB-UniRule"/>
</dbReference>
<sequence>MPLEQKGGHYCIAPGCKINFHKLPLKWRTVLIHWLAALKRKKPPMGAEARVCSEHFLEEDYIQEKTFESANLVIRRTNKLKPEAAPSVFNFSGYNACSTDRPTFCDNTRNSLENSNGALYWSTR</sequence>
<evidence type="ECO:0000256" key="3">
    <source>
        <dbReference type="ARBA" id="ARBA00022833"/>
    </source>
</evidence>
<evidence type="ECO:0000256" key="5">
    <source>
        <dbReference type="PROSITE-ProRule" id="PRU00309"/>
    </source>
</evidence>
<dbReference type="Pfam" id="PF05485">
    <property type="entry name" value="THAP"/>
    <property type="match status" value="1"/>
</dbReference>
<evidence type="ECO:0000256" key="4">
    <source>
        <dbReference type="ARBA" id="ARBA00023125"/>
    </source>
</evidence>
<evidence type="ECO:0000256" key="6">
    <source>
        <dbReference type="RuleBase" id="RU369073"/>
    </source>
</evidence>
<dbReference type="Proteomes" id="UP000472262">
    <property type="component" value="Unassembled WGS sequence"/>
</dbReference>
<evidence type="ECO:0000256" key="2">
    <source>
        <dbReference type="ARBA" id="ARBA00022771"/>
    </source>
</evidence>
<name>A0A672LUC4_SINGR</name>
<dbReference type="GO" id="GO:0005654">
    <property type="term" value="C:nucleoplasm"/>
    <property type="evidence" value="ECO:0007669"/>
    <property type="project" value="UniProtKB-SubCell"/>
</dbReference>
<reference evidence="8" key="1">
    <citation type="submission" date="2025-08" db="UniProtKB">
        <authorList>
            <consortium name="Ensembl"/>
        </authorList>
    </citation>
    <scope>IDENTIFICATION</scope>
</reference>
<dbReference type="SUPFAM" id="SSF57716">
    <property type="entry name" value="Glucocorticoid receptor-like (DNA-binding domain)"/>
    <property type="match status" value="1"/>
</dbReference>
<dbReference type="GO" id="GO:0043565">
    <property type="term" value="F:sequence-specific DNA binding"/>
    <property type="evidence" value="ECO:0007669"/>
    <property type="project" value="UniProtKB-UniRule"/>
</dbReference>
<dbReference type="PANTHER" id="PTHR46600">
    <property type="entry name" value="THAP DOMAIN-CONTAINING"/>
    <property type="match status" value="1"/>
</dbReference>
<dbReference type="SMART" id="SM00980">
    <property type="entry name" value="THAP"/>
    <property type="match status" value="1"/>
</dbReference>
<dbReference type="InterPro" id="IPR026516">
    <property type="entry name" value="THAP1/10"/>
</dbReference>
<keyword evidence="1" id="KW-0479">Metal-binding</keyword>
<dbReference type="PROSITE" id="PS50950">
    <property type="entry name" value="ZF_THAP"/>
    <property type="match status" value="1"/>
</dbReference>
<protein>
    <recommendedName>
        <fullName evidence="6">THAP domain-containing protein 1</fullName>
    </recommendedName>
</protein>
<dbReference type="GO" id="GO:0008270">
    <property type="term" value="F:zinc ion binding"/>
    <property type="evidence" value="ECO:0007669"/>
    <property type="project" value="UniProtKB-KW"/>
</dbReference>
<keyword evidence="4 5" id="KW-0238">DNA-binding</keyword>
<keyword evidence="6" id="KW-0131">Cell cycle</keyword>
<comment type="function">
    <text evidence="6">DNA-binding transcription regulator that regulates endothelial cell proliferation and G1/S cell-cycle progression. Specifically binds the 5'-[AT]NTNN[GT]GGCA[AGT]-3' core DNA sequence and acts by modulating expression of pRB-E2F cell-cycle target genes.</text>
</comment>
<dbReference type="PANTHER" id="PTHR46600:SF11">
    <property type="entry name" value="THAP DOMAIN-CONTAINING PROTEIN 10"/>
    <property type="match status" value="1"/>
</dbReference>
<organism evidence="8 9">
    <name type="scientific">Sinocyclocheilus grahami</name>
    <name type="common">Dianchi golden-line fish</name>
    <name type="synonym">Barbus grahami</name>
    <dbReference type="NCBI Taxonomy" id="75366"/>
    <lineage>
        <taxon>Eukaryota</taxon>
        <taxon>Metazoa</taxon>
        <taxon>Chordata</taxon>
        <taxon>Craniata</taxon>
        <taxon>Vertebrata</taxon>
        <taxon>Euteleostomi</taxon>
        <taxon>Actinopterygii</taxon>
        <taxon>Neopterygii</taxon>
        <taxon>Teleostei</taxon>
        <taxon>Ostariophysi</taxon>
        <taxon>Cypriniformes</taxon>
        <taxon>Cyprinidae</taxon>
        <taxon>Cyprininae</taxon>
        <taxon>Sinocyclocheilus</taxon>
    </lineage>
</organism>
<dbReference type="InterPro" id="IPR006612">
    <property type="entry name" value="THAP_Znf"/>
</dbReference>
<evidence type="ECO:0000256" key="1">
    <source>
        <dbReference type="ARBA" id="ARBA00022723"/>
    </source>
</evidence>
<comment type="similarity">
    <text evidence="6">Belongs to the THAP1 family.</text>
</comment>
<dbReference type="InterPro" id="IPR038441">
    <property type="entry name" value="THAP_Znf_sf"/>
</dbReference>
<reference evidence="8" key="2">
    <citation type="submission" date="2025-09" db="UniProtKB">
        <authorList>
            <consortium name="Ensembl"/>
        </authorList>
    </citation>
    <scope>IDENTIFICATION</scope>
</reference>
<feature type="domain" description="THAP-type" evidence="7">
    <location>
        <begin position="1"/>
        <end position="89"/>
    </location>
</feature>
<dbReference type="GO" id="GO:0003700">
    <property type="term" value="F:DNA-binding transcription factor activity"/>
    <property type="evidence" value="ECO:0007669"/>
    <property type="project" value="UniProtKB-UniRule"/>
</dbReference>